<protein>
    <recommendedName>
        <fullName evidence="1">Carboxymuconolactone decarboxylase-like domain-containing protein</fullName>
    </recommendedName>
</protein>
<comment type="caution">
    <text evidence="2">The sequence shown here is derived from an EMBL/GenBank/DDBJ whole genome shotgun (WGS) entry which is preliminary data.</text>
</comment>
<feature type="domain" description="Carboxymuconolactone decarboxylase-like" evidence="1">
    <location>
        <begin position="49"/>
        <end position="132"/>
    </location>
</feature>
<gene>
    <name evidence="2" type="ORF">METHB2_140016</name>
</gene>
<dbReference type="AlphaFoldDB" id="A0A8S0WHH8"/>
<evidence type="ECO:0000313" key="3">
    <source>
        <dbReference type="Proteomes" id="UP000494216"/>
    </source>
</evidence>
<dbReference type="InterPro" id="IPR029032">
    <property type="entry name" value="AhpD-like"/>
</dbReference>
<dbReference type="GO" id="GO:0051920">
    <property type="term" value="F:peroxiredoxin activity"/>
    <property type="evidence" value="ECO:0007669"/>
    <property type="project" value="InterPro"/>
</dbReference>
<evidence type="ECO:0000313" key="2">
    <source>
        <dbReference type="EMBL" id="CAA9889829.1"/>
    </source>
</evidence>
<sequence>MFKLCLDYDMRVTEKPVSSYPWYLRPFFWNQKRKYGQILKPALIWARVPRLFAAIAILYGVLDRKGSPIDPVLRSLITVRVSQINGCRFCIDINSAVLAKRTGSMNKVEALERWQESELFDNKERVVLEYVEAMTYTGRQVDVGLSQRLYEYFNEDEIVELTGLIAFQNLSSKFNSALDLPAQGFCRLPESAARPNENSND</sequence>
<dbReference type="Pfam" id="PF02627">
    <property type="entry name" value="CMD"/>
    <property type="match status" value="1"/>
</dbReference>
<dbReference type="NCBIfam" id="TIGR00778">
    <property type="entry name" value="ahpD_dom"/>
    <property type="match status" value="1"/>
</dbReference>
<dbReference type="PANTHER" id="PTHR34846">
    <property type="entry name" value="4-CARBOXYMUCONOLACTONE DECARBOXYLASE FAMILY PROTEIN (AFU_ORTHOLOGUE AFUA_6G11590)"/>
    <property type="match status" value="1"/>
</dbReference>
<dbReference type="Proteomes" id="UP000494216">
    <property type="component" value="Unassembled WGS sequence"/>
</dbReference>
<dbReference type="EMBL" id="CADCXN010000041">
    <property type="protein sequence ID" value="CAA9889829.1"/>
    <property type="molecule type" value="Genomic_DNA"/>
</dbReference>
<name>A0A8S0WHH8_9GAMM</name>
<reference evidence="2 3" key="1">
    <citation type="submission" date="2020-02" db="EMBL/GenBank/DDBJ databases">
        <authorList>
            <person name="Hogendoorn C."/>
        </authorList>
    </citation>
    <scope>NUCLEOTIDE SEQUENCE [LARGE SCALE GENOMIC DNA]</scope>
    <source>
        <strain evidence="2">METHB21</strain>
    </source>
</reference>
<proteinExistence type="predicted"/>
<dbReference type="PANTHER" id="PTHR34846:SF10">
    <property type="entry name" value="CYTOPLASMIC PROTEIN"/>
    <property type="match status" value="1"/>
</dbReference>
<keyword evidence="3" id="KW-1185">Reference proteome</keyword>
<dbReference type="Gene3D" id="1.20.1290.10">
    <property type="entry name" value="AhpD-like"/>
    <property type="match status" value="1"/>
</dbReference>
<accession>A0A8S0WHH8</accession>
<dbReference type="InterPro" id="IPR003779">
    <property type="entry name" value="CMD-like"/>
</dbReference>
<evidence type="ECO:0000259" key="1">
    <source>
        <dbReference type="Pfam" id="PF02627"/>
    </source>
</evidence>
<dbReference type="InterPro" id="IPR004675">
    <property type="entry name" value="AhpD_core"/>
</dbReference>
<organism evidence="2 3">
    <name type="scientific">Candidatus Methylobacter favarea</name>
    <dbReference type="NCBI Taxonomy" id="2707345"/>
    <lineage>
        <taxon>Bacteria</taxon>
        <taxon>Pseudomonadati</taxon>
        <taxon>Pseudomonadota</taxon>
        <taxon>Gammaproteobacteria</taxon>
        <taxon>Methylococcales</taxon>
        <taxon>Methylococcaceae</taxon>
        <taxon>Methylobacter</taxon>
    </lineage>
</organism>
<dbReference type="SUPFAM" id="SSF69118">
    <property type="entry name" value="AhpD-like"/>
    <property type="match status" value="1"/>
</dbReference>